<sequence>MHILGVIAALCALSSETEAGGRALAKDIQGIEIVHGKKQDGGWQGTTSLHAFLPRLCEFHVIPIAAPVSGPNAYLPASSKAVKPSDVTGVVSIGLPPEAMRYWS</sequence>
<name>A0A9P5PQB0_9AGAR</name>
<dbReference type="EMBL" id="JADNRY010000043">
    <property type="protein sequence ID" value="KAF9070199.1"/>
    <property type="molecule type" value="Genomic_DNA"/>
</dbReference>
<feature type="signal peptide" evidence="1">
    <location>
        <begin position="1"/>
        <end position="19"/>
    </location>
</feature>
<proteinExistence type="predicted"/>
<dbReference type="Proteomes" id="UP000772434">
    <property type="component" value="Unassembled WGS sequence"/>
</dbReference>
<dbReference type="AlphaFoldDB" id="A0A9P5PQB0"/>
<evidence type="ECO:0000313" key="3">
    <source>
        <dbReference type="Proteomes" id="UP000772434"/>
    </source>
</evidence>
<accession>A0A9P5PQB0</accession>
<reference evidence="2" key="1">
    <citation type="submission" date="2020-11" db="EMBL/GenBank/DDBJ databases">
        <authorList>
            <consortium name="DOE Joint Genome Institute"/>
            <person name="Ahrendt S."/>
            <person name="Riley R."/>
            <person name="Andreopoulos W."/>
            <person name="Labutti K."/>
            <person name="Pangilinan J."/>
            <person name="Ruiz-Duenas F.J."/>
            <person name="Barrasa J.M."/>
            <person name="Sanchez-Garcia M."/>
            <person name="Camarero S."/>
            <person name="Miyauchi S."/>
            <person name="Serrano A."/>
            <person name="Linde D."/>
            <person name="Babiker R."/>
            <person name="Drula E."/>
            <person name="Ayuso-Fernandez I."/>
            <person name="Pacheco R."/>
            <person name="Padilla G."/>
            <person name="Ferreira P."/>
            <person name="Barriuso J."/>
            <person name="Kellner H."/>
            <person name="Castanera R."/>
            <person name="Alfaro M."/>
            <person name="Ramirez L."/>
            <person name="Pisabarro A.G."/>
            <person name="Kuo A."/>
            <person name="Tritt A."/>
            <person name="Lipzen A."/>
            <person name="He G."/>
            <person name="Yan M."/>
            <person name="Ng V."/>
            <person name="Cullen D."/>
            <person name="Martin F."/>
            <person name="Rosso M.-N."/>
            <person name="Henrissat B."/>
            <person name="Hibbett D."/>
            <person name="Martinez A.T."/>
            <person name="Grigoriev I.V."/>
        </authorList>
    </citation>
    <scope>NUCLEOTIDE SEQUENCE</scope>
    <source>
        <strain evidence="2">AH 40177</strain>
    </source>
</reference>
<keyword evidence="1" id="KW-0732">Signal</keyword>
<dbReference type="OrthoDB" id="539541at2759"/>
<keyword evidence="3" id="KW-1185">Reference proteome</keyword>
<protein>
    <submittedName>
        <fullName evidence="2">Uncharacterized protein</fullName>
    </submittedName>
</protein>
<evidence type="ECO:0000256" key="1">
    <source>
        <dbReference type="SAM" id="SignalP"/>
    </source>
</evidence>
<gene>
    <name evidence="2" type="ORF">BDP27DRAFT_1420232</name>
</gene>
<feature type="chain" id="PRO_5040481821" evidence="1">
    <location>
        <begin position="20"/>
        <end position="104"/>
    </location>
</feature>
<comment type="caution">
    <text evidence="2">The sequence shown here is derived from an EMBL/GenBank/DDBJ whole genome shotgun (WGS) entry which is preliminary data.</text>
</comment>
<organism evidence="2 3">
    <name type="scientific">Rhodocollybia butyracea</name>
    <dbReference type="NCBI Taxonomy" id="206335"/>
    <lineage>
        <taxon>Eukaryota</taxon>
        <taxon>Fungi</taxon>
        <taxon>Dikarya</taxon>
        <taxon>Basidiomycota</taxon>
        <taxon>Agaricomycotina</taxon>
        <taxon>Agaricomycetes</taxon>
        <taxon>Agaricomycetidae</taxon>
        <taxon>Agaricales</taxon>
        <taxon>Marasmiineae</taxon>
        <taxon>Omphalotaceae</taxon>
        <taxon>Rhodocollybia</taxon>
    </lineage>
</organism>
<evidence type="ECO:0000313" key="2">
    <source>
        <dbReference type="EMBL" id="KAF9070199.1"/>
    </source>
</evidence>